<feature type="compositionally biased region" description="Polar residues" evidence="1">
    <location>
        <begin position="19"/>
        <end position="29"/>
    </location>
</feature>
<name>D2W578_NAEGR</name>
<dbReference type="EMBL" id="GG739031">
    <property type="protein sequence ID" value="EFC35773.1"/>
    <property type="molecule type" value="Genomic_DNA"/>
</dbReference>
<organism evidence="3">
    <name type="scientific">Naegleria gruberi</name>
    <name type="common">Amoeba</name>
    <dbReference type="NCBI Taxonomy" id="5762"/>
    <lineage>
        <taxon>Eukaryota</taxon>
        <taxon>Discoba</taxon>
        <taxon>Heterolobosea</taxon>
        <taxon>Tetramitia</taxon>
        <taxon>Eutetramitia</taxon>
        <taxon>Vahlkampfiidae</taxon>
        <taxon>Naegleria</taxon>
    </lineage>
</organism>
<dbReference type="AlphaFoldDB" id="D2W578"/>
<protein>
    <submittedName>
        <fullName evidence="2">Predicted protein</fullName>
    </submittedName>
</protein>
<dbReference type="GeneID" id="8847953"/>
<dbReference type="VEuPathDB" id="AmoebaDB:NAEGRDRAFT_76567"/>
<proteinExistence type="predicted"/>
<accession>D2W578</accession>
<dbReference type="KEGG" id="ngr:NAEGRDRAFT_76567"/>
<sequence length="122" mass="13581">MSASSTTAADHSVKKRKTSSNFDGSSLASSEVFENDQNEKLIDEISDALHRLSLQKQTEEMIKKLVEQKDQSVLIVAGSGDETSDKLETLQKMQQEEMVVLKVGGMLLLFDDDDLNNFMILI</sequence>
<dbReference type="RefSeq" id="XP_002668517.1">
    <property type="nucleotide sequence ID" value="XM_002668471.1"/>
</dbReference>
<evidence type="ECO:0000313" key="3">
    <source>
        <dbReference type="Proteomes" id="UP000006671"/>
    </source>
</evidence>
<evidence type="ECO:0000256" key="1">
    <source>
        <dbReference type="SAM" id="MobiDB-lite"/>
    </source>
</evidence>
<keyword evidence="3" id="KW-1185">Reference proteome</keyword>
<gene>
    <name evidence="2" type="ORF">NAEGRDRAFT_76567</name>
</gene>
<dbReference type="Proteomes" id="UP000006671">
    <property type="component" value="Unassembled WGS sequence"/>
</dbReference>
<feature type="region of interest" description="Disordered" evidence="1">
    <location>
        <begin position="1"/>
        <end position="29"/>
    </location>
</feature>
<reference evidence="2 3" key="1">
    <citation type="journal article" date="2010" name="Cell">
        <title>The genome of Naegleria gruberi illuminates early eukaryotic versatility.</title>
        <authorList>
            <person name="Fritz-Laylin L.K."/>
            <person name="Prochnik S.E."/>
            <person name="Ginger M.L."/>
            <person name="Dacks J.B."/>
            <person name="Carpenter M.L."/>
            <person name="Field M.C."/>
            <person name="Kuo A."/>
            <person name="Paredez A."/>
            <person name="Chapman J."/>
            <person name="Pham J."/>
            <person name="Shu S."/>
            <person name="Neupane R."/>
            <person name="Cipriano M."/>
            <person name="Mancuso J."/>
            <person name="Tu H."/>
            <person name="Salamov A."/>
            <person name="Lindquist E."/>
            <person name="Shapiro H."/>
            <person name="Lucas S."/>
            <person name="Grigoriev I.V."/>
            <person name="Cande W.Z."/>
            <person name="Fulton C."/>
            <person name="Rokhsar D.S."/>
            <person name="Dawson S.C."/>
        </authorList>
    </citation>
    <scope>NUCLEOTIDE SEQUENCE [LARGE SCALE GENOMIC DNA]</scope>
    <source>
        <strain evidence="2 3">NEG-M</strain>
    </source>
</reference>
<dbReference type="InParanoid" id="D2W578"/>
<evidence type="ECO:0000313" key="2">
    <source>
        <dbReference type="EMBL" id="EFC35773.1"/>
    </source>
</evidence>